<gene>
    <name evidence="3" type="ORF">GCM10017781_39510</name>
</gene>
<dbReference type="InterPro" id="IPR029787">
    <property type="entry name" value="Nucleotide_cyclase"/>
</dbReference>
<dbReference type="EMBL" id="BNAJ01000013">
    <property type="protein sequence ID" value="GHF59331.1"/>
    <property type="molecule type" value="Genomic_DNA"/>
</dbReference>
<keyword evidence="1" id="KW-0472">Membrane</keyword>
<dbReference type="SUPFAM" id="SSF55073">
    <property type="entry name" value="Nucleotide cyclase"/>
    <property type="match status" value="1"/>
</dbReference>
<dbReference type="PROSITE" id="PS50887">
    <property type="entry name" value="GGDEF"/>
    <property type="match status" value="1"/>
</dbReference>
<dbReference type="NCBIfam" id="TIGR00254">
    <property type="entry name" value="GGDEF"/>
    <property type="match status" value="1"/>
</dbReference>
<feature type="domain" description="GGDEF" evidence="2">
    <location>
        <begin position="214"/>
        <end position="342"/>
    </location>
</feature>
<name>A0ABQ3JU84_9DEIO</name>
<dbReference type="Proteomes" id="UP000619376">
    <property type="component" value="Unassembled WGS sequence"/>
</dbReference>
<keyword evidence="1" id="KW-0812">Transmembrane</keyword>
<evidence type="ECO:0000313" key="3">
    <source>
        <dbReference type="EMBL" id="GHF59331.1"/>
    </source>
</evidence>
<proteinExistence type="predicted"/>
<feature type="transmembrane region" description="Helical" evidence="1">
    <location>
        <begin position="122"/>
        <end position="140"/>
    </location>
</feature>
<evidence type="ECO:0000259" key="2">
    <source>
        <dbReference type="PROSITE" id="PS50887"/>
    </source>
</evidence>
<dbReference type="SMART" id="SM00267">
    <property type="entry name" value="GGDEF"/>
    <property type="match status" value="1"/>
</dbReference>
<dbReference type="CDD" id="cd01949">
    <property type="entry name" value="GGDEF"/>
    <property type="match status" value="1"/>
</dbReference>
<dbReference type="PANTHER" id="PTHR45138:SF9">
    <property type="entry name" value="DIGUANYLATE CYCLASE DGCM-RELATED"/>
    <property type="match status" value="1"/>
</dbReference>
<protein>
    <recommendedName>
        <fullName evidence="2">GGDEF domain-containing protein</fullName>
    </recommendedName>
</protein>
<keyword evidence="4" id="KW-1185">Reference proteome</keyword>
<dbReference type="InterPro" id="IPR043128">
    <property type="entry name" value="Rev_trsase/Diguanyl_cyclase"/>
</dbReference>
<dbReference type="Pfam" id="PF00990">
    <property type="entry name" value="GGDEF"/>
    <property type="match status" value="1"/>
</dbReference>
<evidence type="ECO:0000256" key="1">
    <source>
        <dbReference type="SAM" id="Phobius"/>
    </source>
</evidence>
<feature type="transmembrane region" description="Helical" evidence="1">
    <location>
        <begin position="96"/>
        <end position="115"/>
    </location>
</feature>
<dbReference type="Gene3D" id="3.30.70.270">
    <property type="match status" value="1"/>
</dbReference>
<evidence type="ECO:0000313" key="4">
    <source>
        <dbReference type="Proteomes" id="UP000619376"/>
    </source>
</evidence>
<reference evidence="4" key="1">
    <citation type="journal article" date="2019" name="Int. J. Syst. Evol. Microbiol.">
        <title>The Global Catalogue of Microorganisms (GCM) 10K type strain sequencing project: providing services to taxonomists for standard genome sequencing and annotation.</title>
        <authorList>
            <consortium name="The Broad Institute Genomics Platform"/>
            <consortium name="The Broad Institute Genome Sequencing Center for Infectious Disease"/>
            <person name="Wu L."/>
            <person name="Ma J."/>
        </authorList>
    </citation>
    <scope>NUCLEOTIDE SEQUENCE [LARGE SCALE GENOMIC DNA]</scope>
    <source>
        <strain evidence="4">CGMCC 1.18437</strain>
    </source>
</reference>
<feature type="transmembrane region" description="Helical" evidence="1">
    <location>
        <begin position="21"/>
        <end position="39"/>
    </location>
</feature>
<keyword evidence="1" id="KW-1133">Transmembrane helix</keyword>
<dbReference type="PANTHER" id="PTHR45138">
    <property type="entry name" value="REGULATORY COMPONENTS OF SENSORY TRANSDUCTION SYSTEM"/>
    <property type="match status" value="1"/>
</dbReference>
<feature type="transmembrane region" description="Helical" evidence="1">
    <location>
        <begin position="73"/>
        <end position="90"/>
    </location>
</feature>
<comment type="caution">
    <text evidence="3">The sequence shown here is derived from an EMBL/GenBank/DDBJ whole genome shotgun (WGS) entry which is preliminary data.</text>
</comment>
<feature type="transmembrane region" description="Helical" evidence="1">
    <location>
        <begin position="146"/>
        <end position="166"/>
    </location>
</feature>
<accession>A0ABQ3JU84</accession>
<dbReference type="InterPro" id="IPR000160">
    <property type="entry name" value="GGDEF_dom"/>
</dbReference>
<dbReference type="InterPro" id="IPR050469">
    <property type="entry name" value="Diguanylate_Cyclase"/>
</dbReference>
<feature type="transmembrane region" description="Helical" evidence="1">
    <location>
        <begin position="45"/>
        <end position="66"/>
    </location>
</feature>
<organism evidence="3 4">
    <name type="scientific">Deinococcus metalli</name>
    <dbReference type="NCBI Taxonomy" id="1141878"/>
    <lineage>
        <taxon>Bacteria</taxon>
        <taxon>Thermotogati</taxon>
        <taxon>Deinococcota</taxon>
        <taxon>Deinococci</taxon>
        <taxon>Deinococcales</taxon>
        <taxon>Deinococcaceae</taxon>
        <taxon>Deinococcus</taxon>
    </lineage>
</organism>
<sequence>MSAMPVEEPGGPPLGQARRRGSLLICVGGAVTFATLAAIQQGGASGPYVAGALLSALLGVCSLRLSAQRMDTLLGWGADLGALLSIGVVSRNAGPFSAQTVLILSVFLVLWFGVLSLRAATLRAALLVGAVAVVGALRTPPEPVPVVGFAFLALLIGQMTSSGRVIRREVSEKTHYATLAMTDMLTGLLNRRALHAAMNAAYAAGTRRGHARPDGLGILLLDLDHFKSINDNYGHDIGDSVLQHVAGVLRACADPDDQVARWGGEEFLMLVRTAERDDLERRATRVIATLRAIHSGLPPVTVSIGIAHGSEAPDVDSLLRIADRRLYRAKRGGRDRLNKDTLIHLPDQGD</sequence>